<dbReference type="InterPro" id="IPR046341">
    <property type="entry name" value="SET_dom_sf"/>
</dbReference>
<dbReference type="PROSITE" id="PS50865">
    <property type="entry name" value="ZF_MYND_2"/>
    <property type="match status" value="1"/>
</dbReference>
<gene>
    <name evidence="20" type="ORF">SNE40_003469</name>
</gene>
<keyword evidence="4" id="KW-0489">Methyltransferase</keyword>
<keyword evidence="7" id="KW-0479">Metal-binding</keyword>
<evidence type="ECO:0000256" key="5">
    <source>
        <dbReference type="ARBA" id="ARBA00022679"/>
    </source>
</evidence>
<dbReference type="InterPro" id="IPR019734">
    <property type="entry name" value="TPR_rpt"/>
</dbReference>
<evidence type="ECO:0000256" key="17">
    <source>
        <dbReference type="SAM" id="MobiDB-lite"/>
    </source>
</evidence>
<dbReference type="SUPFAM" id="SSF48452">
    <property type="entry name" value="TPR-like"/>
    <property type="match status" value="2"/>
</dbReference>
<dbReference type="InterPro" id="IPR011990">
    <property type="entry name" value="TPR-like_helical_dom_sf"/>
</dbReference>
<sequence length="866" mass="98601">MASNFGNWQEALDNLVKETVVSENWSEFDLLKNDNSRIQFILSNKSLMNIEWLKVYLDNSKLFHQKSSHKALEYKNKGNQYFKKKDYKTAIQYYTESIIHAPVDEGQDLALAYGNRSAALYYLQYFQECLSDIQLAMDAGFPEESFYKLYQRRSQCYYGLKKFDMAESELLKAREYLDNQKALIGDKKYDNLLKEMKELELNTIEQKKVKIETPVDIKCLNVPCVSYGNSDVITQASSAVDIKYNTQQGRYLVANDDIKAGDTLIVEKPYSSVLLPDHYTTHCHHCYKQLTLTVIGCRRCTVVRYCGNQCQQESWTQYHNIECSYIDLLHSVGIAHLSLRTILTAGLQFLNGFIKDNKDIHTNNIPGLNQEKQYGRDYSTVYNLLTHSDEMTSLDLYQYSLTATLLLVILIHSNWFHKDKDMDITTKRHNHDSATNLIQNKAAVNADKLPSKSKKDSLDFSESTSNIDDKKALDGTCGTGAKHKMNSPSNNQEPNGDYNKNELKTSAKYVDALCLEESESEVICNNILGNSHEDDNSNVKAQVALSEIGIDKDMLNIGGLLLRHIQQLVCNAHAITELQASVDPLSSSALVDEMSQVRVATAIYPTASLMNHSCDPTIISSFQGDLLVVRAVKNVEKGEEIFNCYGPHFKRMIRSRRQEVLKTQYFFSCSCKPCTDGKKDDVQFDAMVCGKCKGCIDTQLDVPCCIDCGERESIHDRKIREEINTLYQHAMTSIDHSDLKGAMESLKPCLELCNKYLHENNRLKASVEDSLARCYAMSGDYKKSLKHLENSIKVTELLYGNQSIELAYELQKMADILFNVKKPEKCLQIVNTAEEIFLIHFGENHETVKELNEMKVCLLEFINAKH</sequence>
<name>A0AAN8KI79_PATCE</name>
<dbReference type="PANTHER" id="PTHR46165:SF2">
    <property type="entry name" value="SET AND MYND DOMAIN-CONTAINING PROTEIN 4"/>
    <property type="match status" value="1"/>
</dbReference>
<feature type="domain" description="SET" evidence="18">
    <location>
        <begin position="231"/>
        <end position="646"/>
    </location>
</feature>
<dbReference type="GO" id="GO:0042826">
    <property type="term" value="F:histone deacetylase binding"/>
    <property type="evidence" value="ECO:0007669"/>
    <property type="project" value="TreeGrafter"/>
</dbReference>
<dbReference type="InterPro" id="IPR044421">
    <property type="entry name" value="SMYD4_SET"/>
</dbReference>
<keyword evidence="3" id="KW-0963">Cytoplasm</keyword>
<comment type="catalytic activity">
    <reaction evidence="11">
        <text>L-lysyl-[protein] + S-adenosyl-L-methionine = N(6)-methyl-L-lysyl-[protein] + S-adenosyl-L-homocysteine + H(+)</text>
        <dbReference type="Rhea" id="RHEA:51736"/>
        <dbReference type="Rhea" id="RHEA-COMP:9752"/>
        <dbReference type="Rhea" id="RHEA-COMP:13053"/>
        <dbReference type="ChEBI" id="CHEBI:15378"/>
        <dbReference type="ChEBI" id="CHEBI:29969"/>
        <dbReference type="ChEBI" id="CHEBI:57856"/>
        <dbReference type="ChEBI" id="CHEBI:59789"/>
        <dbReference type="ChEBI" id="CHEBI:61929"/>
    </reaction>
</comment>
<dbReference type="AlphaFoldDB" id="A0AAN8KI79"/>
<keyword evidence="5" id="KW-0808">Transferase</keyword>
<proteinExistence type="predicted"/>
<evidence type="ECO:0000256" key="13">
    <source>
        <dbReference type="ARBA" id="ARBA00093635"/>
    </source>
</evidence>
<keyword evidence="8 15" id="KW-0863">Zinc-finger</keyword>
<dbReference type="Gene3D" id="2.170.270.10">
    <property type="entry name" value="SET domain"/>
    <property type="match status" value="1"/>
</dbReference>
<evidence type="ECO:0000256" key="9">
    <source>
        <dbReference type="ARBA" id="ARBA00022833"/>
    </source>
</evidence>
<dbReference type="PANTHER" id="PTHR46165">
    <property type="entry name" value="SET AND MYND DOMAIN-CONTAINING PROTEIN 4"/>
    <property type="match status" value="1"/>
</dbReference>
<dbReference type="GO" id="GO:0008168">
    <property type="term" value="F:methyltransferase activity"/>
    <property type="evidence" value="ECO:0007669"/>
    <property type="project" value="UniProtKB-KW"/>
</dbReference>
<feature type="domain" description="MYND-type" evidence="19">
    <location>
        <begin position="283"/>
        <end position="323"/>
    </location>
</feature>
<dbReference type="Gene3D" id="1.25.40.10">
    <property type="entry name" value="Tetratricopeptide repeat domain"/>
    <property type="match status" value="2"/>
</dbReference>
<dbReference type="GO" id="GO:0008270">
    <property type="term" value="F:zinc ion binding"/>
    <property type="evidence" value="ECO:0007669"/>
    <property type="project" value="UniProtKB-KW"/>
</dbReference>
<feature type="compositionally biased region" description="Basic and acidic residues" evidence="17">
    <location>
        <begin position="449"/>
        <end position="458"/>
    </location>
</feature>
<comment type="subcellular location">
    <subcellularLocation>
        <location evidence="2">Cytoplasm</location>
    </subcellularLocation>
    <subcellularLocation>
        <location evidence="1">Nucleus</location>
    </subcellularLocation>
</comment>
<evidence type="ECO:0000259" key="18">
    <source>
        <dbReference type="PROSITE" id="PS50280"/>
    </source>
</evidence>
<dbReference type="GO" id="GO:0005634">
    <property type="term" value="C:nucleus"/>
    <property type="evidence" value="ECO:0007669"/>
    <property type="project" value="UniProtKB-SubCell"/>
</dbReference>
<dbReference type="InterPro" id="IPR052097">
    <property type="entry name" value="SET-MYND_domain_protein"/>
</dbReference>
<evidence type="ECO:0000256" key="3">
    <source>
        <dbReference type="ARBA" id="ARBA00022490"/>
    </source>
</evidence>
<keyword evidence="21" id="KW-1185">Reference proteome</keyword>
<dbReference type="EMBL" id="JAZGQO010000002">
    <property type="protein sequence ID" value="KAK6191890.1"/>
    <property type="molecule type" value="Genomic_DNA"/>
</dbReference>
<evidence type="ECO:0000256" key="14">
    <source>
        <dbReference type="ARBA" id="ARBA00093680"/>
    </source>
</evidence>
<dbReference type="Pfam" id="PF00856">
    <property type="entry name" value="SET"/>
    <property type="match status" value="1"/>
</dbReference>
<keyword evidence="16" id="KW-0802">TPR repeat</keyword>
<evidence type="ECO:0000256" key="1">
    <source>
        <dbReference type="ARBA" id="ARBA00004123"/>
    </source>
</evidence>
<evidence type="ECO:0000256" key="2">
    <source>
        <dbReference type="ARBA" id="ARBA00004496"/>
    </source>
</evidence>
<dbReference type="Proteomes" id="UP001347796">
    <property type="component" value="Unassembled WGS sequence"/>
</dbReference>
<dbReference type="SUPFAM" id="SSF82199">
    <property type="entry name" value="SET domain"/>
    <property type="match status" value="1"/>
</dbReference>
<evidence type="ECO:0000256" key="15">
    <source>
        <dbReference type="PROSITE-ProRule" id="PRU00134"/>
    </source>
</evidence>
<dbReference type="PROSITE" id="PS50280">
    <property type="entry name" value="SET"/>
    <property type="match status" value="1"/>
</dbReference>
<dbReference type="CDD" id="cd10536">
    <property type="entry name" value="SET_SMYD4"/>
    <property type="match status" value="1"/>
</dbReference>
<dbReference type="Pfam" id="PF01753">
    <property type="entry name" value="zf-MYND"/>
    <property type="match status" value="1"/>
</dbReference>
<dbReference type="Gene3D" id="6.10.140.2220">
    <property type="match status" value="1"/>
</dbReference>
<keyword evidence="6" id="KW-0949">S-adenosyl-L-methionine</keyword>
<evidence type="ECO:0000313" key="20">
    <source>
        <dbReference type="EMBL" id="KAK6191890.1"/>
    </source>
</evidence>
<dbReference type="SMART" id="SM00028">
    <property type="entry name" value="TPR"/>
    <property type="match status" value="3"/>
</dbReference>
<feature type="region of interest" description="Disordered" evidence="17">
    <location>
        <begin position="441"/>
        <end position="499"/>
    </location>
</feature>
<dbReference type="GO" id="GO:0032259">
    <property type="term" value="P:methylation"/>
    <property type="evidence" value="ECO:0007669"/>
    <property type="project" value="UniProtKB-KW"/>
</dbReference>
<comment type="function">
    <text evidence="12">Protein-lysine N-methyltransferase. Monomethylates PRMT5, modulating its transcriptional activity. May also act as a histone methyltransferase. Plays a critical role in cardiac development. Acts as a key epigenetic regulator of gene expression during cardiac development via its dual activities as a methyltransferase and negative regulator of HDAC1.</text>
</comment>
<comment type="caution">
    <text evidence="20">The sequence shown here is derived from an EMBL/GenBank/DDBJ whole genome shotgun (WGS) entry which is preliminary data.</text>
</comment>
<evidence type="ECO:0000256" key="11">
    <source>
        <dbReference type="ARBA" id="ARBA00048985"/>
    </source>
</evidence>
<dbReference type="SUPFAM" id="SSF144232">
    <property type="entry name" value="HIT/MYND zinc finger-like"/>
    <property type="match status" value="1"/>
</dbReference>
<organism evidence="20 21">
    <name type="scientific">Patella caerulea</name>
    <name type="common">Rayed Mediterranean limpet</name>
    <dbReference type="NCBI Taxonomy" id="87958"/>
    <lineage>
        <taxon>Eukaryota</taxon>
        <taxon>Metazoa</taxon>
        <taxon>Spiralia</taxon>
        <taxon>Lophotrochozoa</taxon>
        <taxon>Mollusca</taxon>
        <taxon>Gastropoda</taxon>
        <taxon>Patellogastropoda</taxon>
        <taxon>Patelloidea</taxon>
        <taxon>Patellidae</taxon>
        <taxon>Patella</taxon>
    </lineage>
</organism>
<dbReference type="PROSITE" id="PS50005">
    <property type="entry name" value="TPR"/>
    <property type="match status" value="1"/>
</dbReference>
<dbReference type="InterPro" id="IPR002893">
    <property type="entry name" value="Znf_MYND"/>
</dbReference>
<evidence type="ECO:0000259" key="19">
    <source>
        <dbReference type="PROSITE" id="PS50865"/>
    </source>
</evidence>
<feature type="repeat" description="TPR" evidence="16">
    <location>
        <begin position="71"/>
        <end position="104"/>
    </location>
</feature>
<evidence type="ECO:0000256" key="8">
    <source>
        <dbReference type="ARBA" id="ARBA00022771"/>
    </source>
</evidence>
<evidence type="ECO:0000256" key="4">
    <source>
        <dbReference type="ARBA" id="ARBA00022603"/>
    </source>
</evidence>
<evidence type="ECO:0000256" key="10">
    <source>
        <dbReference type="ARBA" id="ARBA00023242"/>
    </source>
</evidence>
<evidence type="ECO:0000256" key="7">
    <source>
        <dbReference type="ARBA" id="ARBA00022723"/>
    </source>
</evidence>
<accession>A0AAN8KI79</accession>
<keyword evidence="10" id="KW-0539">Nucleus</keyword>
<reference evidence="20 21" key="1">
    <citation type="submission" date="2024-01" db="EMBL/GenBank/DDBJ databases">
        <title>The genome of the rayed Mediterranean limpet Patella caerulea (Linnaeus, 1758).</title>
        <authorList>
            <person name="Anh-Thu Weber A."/>
            <person name="Halstead-Nussloch G."/>
        </authorList>
    </citation>
    <scope>NUCLEOTIDE SEQUENCE [LARGE SCALE GENOMIC DNA]</scope>
    <source>
        <strain evidence="20">AATW-2023a</strain>
        <tissue evidence="20">Whole specimen</tissue>
    </source>
</reference>
<dbReference type="InterPro" id="IPR001214">
    <property type="entry name" value="SET_dom"/>
</dbReference>
<evidence type="ECO:0000256" key="12">
    <source>
        <dbReference type="ARBA" id="ARBA00093423"/>
    </source>
</evidence>
<evidence type="ECO:0000256" key="16">
    <source>
        <dbReference type="PROSITE-ProRule" id="PRU00339"/>
    </source>
</evidence>
<evidence type="ECO:0000313" key="21">
    <source>
        <dbReference type="Proteomes" id="UP001347796"/>
    </source>
</evidence>
<dbReference type="GO" id="GO:0005737">
    <property type="term" value="C:cytoplasm"/>
    <property type="evidence" value="ECO:0007669"/>
    <property type="project" value="UniProtKB-SubCell"/>
</dbReference>
<protein>
    <recommendedName>
        <fullName evidence="13">Protein-lysine N-methyltransferase SMYD4</fullName>
    </recommendedName>
    <alternativeName>
        <fullName evidence="14">SET and MYND domain-containing protein 4</fullName>
    </alternativeName>
</protein>
<keyword evidence="9" id="KW-0862">Zinc</keyword>
<evidence type="ECO:0000256" key="6">
    <source>
        <dbReference type="ARBA" id="ARBA00022691"/>
    </source>
</evidence>